<dbReference type="InterPro" id="IPR026906">
    <property type="entry name" value="LRR_5"/>
</dbReference>
<evidence type="ECO:0000313" key="2">
    <source>
        <dbReference type="Proteomes" id="UP000001542"/>
    </source>
</evidence>
<dbReference type="PANTHER" id="PTHR45661:SF3">
    <property type="entry name" value="IG-LIKE DOMAIN-CONTAINING PROTEIN"/>
    <property type="match status" value="1"/>
</dbReference>
<protein>
    <submittedName>
        <fullName evidence="1">Surface antigen BspA-like</fullName>
    </submittedName>
</protein>
<dbReference type="InterPro" id="IPR032675">
    <property type="entry name" value="LRR_dom_sf"/>
</dbReference>
<dbReference type="InterPro" id="IPR053139">
    <property type="entry name" value="Surface_bspA-like"/>
</dbReference>
<accession>A2E307</accession>
<dbReference type="RefSeq" id="XP_001325166.1">
    <property type="nucleotide sequence ID" value="XM_001325131.1"/>
</dbReference>
<proteinExistence type="predicted"/>
<gene>
    <name evidence="1" type="ORF">TVAG_404890</name>
</gene>
<organism evidence="1 2">
    <name type="scientific">Trichomonas vaginalis (strain ATCC PRA-98 / G3)</name>
    <dbReference type="NCBI Taxonomy" id="412133"/>
    <lineage>
        <taxon>Eukaryota</taxon>
        <taxon>Metamonada</taxon>
        <taxon>Parabasalia</taxon>
        <taxon>Trichomonadida</taxon>
        <taxon>Trichomonadidae</taxon>
        <taxon>Trichomonas</taxon>
    </lineage>
</organism>
<sequence length="522" mass="58062">MIFGLFISHSYSANQYNYDQSTKKFTIITDENYTVDDIKKVFQTTMDFTSLSIQGTCNNIPLHAFDGASELTTVEITAPITHIYGFAFAHCQKLTTFTAPESLEYIGYNCFSQDIALETFYWRNHLMTINSNTFENCSSLTTFKQVDGDTTQSVQGVEKKFGDFVFMYCEKLTECQLPSDIKTLGKQVFAETPSLKSLEFPVNYKKVDEYAFQGCALENVNLADVEVVSFFAFSGSQLKSVTFSDKLQQICVSAFDGCRFLTTVNGLDTNENFVIQNAAFEGCISLKSMKIPTGMTEIPDYIFAVCSAMTSINLHNNIKKIGKRSFFNTGITSIRVGPLVEEIGEAAFGSMKELKEISVDPSNKNFAYDDTGKFLCNKDKQVIYLYPQENAAIKLTIQNTFTTILPYAFAYSKNLAEISLPDELVLIGGNAFEGCSKLQAIVFPKKATTIFMNVFANCKALISIDISNVETINDDAFRGCAALKDIKFGTSLQSISKEVFQGCSAIQVLDFSNCQNLTYIGE</sequence>
<dbReference type="VEuPathDB" id="TrichDB:TVAG_268070"/>
<reference evidence="1" key="2">
    <citation type="journal article" date="2007" name="Science">
        <title>Draft genome sequence of the sexually transmitted pathogen Trichomonas vaginalis.</title>
        <authorList>
            <person name="Carlton J.M."/>
            <person name="Hirt R.P."/>
            <person name="Silva J.C."/>
            <person name="Delcher A.L."/>
            <person name="Schatz M."/>
            <person name="Zhao Q."/>
            <person name="Wortman J.R."/>
            <person name="Bidwell S.L."/>
            <person name="Alsmark U.C.M."/>
            <person name="Besteiro S."/>
            <person name="Sicheritz-Ponten T."/>
            <person name="Noel C.J."/>
            <person name="Dacks J.B."/>
            <person name="Foster P.G."/>
            <person name="Simillion C."/>
            <person name="Van de Peer Y."/>
            <person name="Miranda-Saavedra D."/>
            <person name="Barton G.J."/>
            <person name="Westrop G.D."/>
            <person name="Mueller S."/>
            <person name="Dessi D."/>
            <person name="Fiori P.L."/>
            <person name="Ren Q."/>
            <person name="Paulsen I."/>
            <person name="Zhang H."/>
            <person name="Bastida-Corcuera F.D."/>
            <person name="Simoes-Barbosa A."/>
            <person name="Brown M.T."/>
            <person name="Hayes R.D."/>
            <person name="Mukherjee M."/>
            <person name="Okumura C.Y."/>
            <person name="Schneider R."/>
            <person name="Smith A.J."/>
            <person name="Vanacova S."/>
            <person name="Villalvazo M."/>
            <person name="Haas B.J."/>
            <person name="Pertea M."/>
            <person name="Feldblyum T.V."/>
            <person name="Utterback T.R."/>
            <person name="Shu C.L."/>
            <person name="Osoegawa K."/>
            <person name="de Jong P.J."/>
            <person name="Hrdy I."/>
            <person name="Horvathova L."/>
            <person name="Zubacova Z."/>
            <person name="Dolezal P."/>
            <person name="Malik S.B."/>
            <person name="Logsdon J.M. Jr."/>
            <person name="Henze K."/>
            <person name="Gupta A."/>
            <person name="Wang C.C."/>
            <person name="Dunne R.L."/>
            <person name="Upcroft J.A."/>
            <person name="Upcroft P."/>
            <person name="White O."/>
            <person name="Salzberg S.L."/>
            <person name="Tang P."/>
            <person name="Chiu C.-H."/>
            <person name="Lee Y.-S."/>
            <person name="Embley T.M."/>
            <person name="Coombs G.H."/>
            <person name="Mottram J.C."/>
            <person name="Tachezy J."/>
            <person name="Fraser-Liggett C.M."/>
            <person name="Johnson P.J."/>
        </authorList>
    </citation>
    <scope>NUCLEOTIDE SEQUENCE [LARGE SCALE GENOMIC DNA]</scope>
    <source>
        <strain evidence="1">G3</strain>
    </source>
</reference>
<dbReference type="AlphaFoldDB" id="A2E307"/>
<dbReference type="VEuPathDB" id="TrichDB:TVAGG3_0847820"/>
<dbReference type="KEGG" id="tva:4770915"/>
<keyword evidence="2" id="KW-1185">Reference proteome</keyword>
<dbReference type="Proteomes" id="UP000001542">
    <property type="component" value="Unassembled WGS sequence"/>
</dbReference>
<dbReference type="STRING" id="5722.A2E307"/>
<dbReference type="Gene3D" id="3.80.10.10">
    <property type="entry name" value="Ribonuclease Inhibitor"/>
    <property type="match status" value="3"/>
</dbReference>
<dbReference type="Pfam" id="PF13306">
    <property type="entry name" value="LRR_5"/>
    <property type="match status" value="4"/>
</dbReference>
<reference evidence="1" key="1">
    <citation type="submission" date="2006-10" db="EMBL/GenBank/DDBJ databases">
        <authorList>
            <person name="Amadeo P."/>
            <person name="Zhao Q."/>
            <person name="Wortman J."/>
            <person name="Fraser-Liggett C."/>
            <person name="Carlton J."/>
        </authorList>
    </citation>
    <scope>NUCLEOTIDE SEQUENCE</scope>
    <source>
        <strain evidence="1">G3</strain>
    </source>
</reference>
<evidence type="ECO:0000313" key="1">
    <source>
        <dbReference type="EMBL" id="EAY12943.1"/>
    </source>
</evidence>
<dbReference type="InParanoid" id="A2E307"/>
<dbReference type="PANTHER" id="PTHR45661">
    <property type="entry name" value="SURFACE ANTIGEN"/>
    <property type="match status" value="1"/>
</dbReference>
<dbReference type="SUPFAM" id="SSF52058">
    <property type="entry name" value="L domain-like"/>
    <property type="match status" value="2"/>
</dbReference>
<name>A2E307_TRIV3</name>
<dbReference type="EMBL" id="DS113293">
    <property type="protein sequence ID" value="EAY12943.1"/>
    <property type="molecule type" value="Genomic_DNA"/>
</dbReference>